<dbReference type="AlphaFoldDB" id="A0A2T4JI86"/>
<evidence type="ECO:0000256" key="3">
    <source>
        <dbReference type="SAM" id="Coils"/>
    </source>
</evidence>
<dbReference type="Gene3D" id="1.10.287.470">
    <property type="entry name" value="Helix hairpin bin"/>
    <property type="match status" value="1"/>
</dbReference>
<keyword evidence="10" id="KW-1185">Reference proteome</keyword>
<dbReference type="Pfam" id="PF25967">
    <property type="entry name" value="RND-MFP_C"/>
    <property type="match status" value="1"/>
</dbReference>
<protein>
    <submittedName>
        <fullName evidence="9">Efflux RND transporter periplasmic adaptor subunit</fullName>
    </submittedName>
</protein>
<sequence>MVFLLAEQSNLVQPHSAPPWGTVMTDIRCAFRVARIGALCLLALSAPAALAQDGRPAAAVTVVTIAEQDITLTATLPGRVIASGVAEVRPQVAGIITERLFDEGSEVEAGDPLYLIDAASYEAQVAAAKAAVAQAQATLKAAQREVDRVQPLVAKGVTSQQTADDTISTRDAAAAALQVAEAQLLTAEIELDRTTIRAPLSGIIGRSLTTSGSLVTAGQTGALAVIRQLDPVYVDVTQSAAELIAWRRGHTEQGLGEADRRVTLKLADGSTYEHQGELTAAEPYVDELTGVVVLRLAFLNPEGLLLPGMYVQVEMPQGMARNVMMVPQEGVMRNRRGLPIAYVVNDQNVVEQRDLTVLRDRGNTWIVSDGLKPGDKVIVEGLQKVAPGATVVPQERGASTPAQPAPAGKPQN</sequence>
<evidence type="ECO:0000259" key="7">
    <source>
        <dbReference type="Pfam" id="PF25944"/>
    </source>
</evidence>
<accession>A0A2T4JI86</accession>
<feature type="domain" description="Multidrug resistance protein MdtA-like barrel-sandwich hybrid" evidence="6">
    <location>
        <begin position="85"/>
        <end position="226"/>
    </location>
</feature>
<dbReference type="PANTHER" id="PTHR30158">
    <property type="entry name" value="ACRA/E-RELATED COMPONENT OF DRUG EFFLUX TRANSPORTER"/>
    <property type="match status" value="1"/>
</dbReference>
<evidence type="ECO:0000256" key="4">
    <source>
        <dbReference type="SAM" id="MobiDB-lite"/>
    </source>
</evidence>
<dbReference type="GO" id="GO:0005886">
    <property type="term" value="C:plasma membrane"/>
    <property type="evidence" value="ECO:0007669"/>
    <property type="project" value="TreeGrafter"/>
</dbReference>
<evidence type="ECO:0000259" key="6">
    <source>
        <dbReference type="Pfam" id="PF25917"/>
    </source>
</evidence>
<proteinExistence type="inferred from homology"/>
<evidence type="ECO:0000256" key="1">
    <source>
        <dbReference type="ARBA" id="ARBA00004196"/>
    </source>
</evidence>
<organism evidence="9 10">
    <name type="scientific">Phaeovulum veldkampii DSM 11550</name>
    <dbReference type="NCBI Taxonomy" id="1185920"/>
    <lineage>
        <taxon>Bacteria</taxon>
        <taxon>Pseudomonadati</taxon>
        <taxon>Pseudomonadota</taxon>
        <taxon>Alphaproteobacteria</taxon>
        <taxon>Rhodobacterales</taxon>
        <taxon>Paracoccaceae</taxon>
        <taxon>Phaeovulum</taxon>
    </lineage>
</organism>
<dbReference type="InterPro" id="IPR058627">
    <property type="entry name" value="MdtA-like_C"/>
</dbReference>
<keyword evidence="3" id="KW-0175">Coiled coil</keyword>
<dbReference type="InterPro" id="IPR058624">
    <property type="entry name" value="MdtA-like_HH"/>
</dbReference>
<feature type="coiled-coil region" evidence="3">
    <location>
        <begin position="118"/>
        <end position="145"/>
    </location>
</feature>
<name>A0A2T4JI86_9RHOB</name>
<feature type="domain" description="Multidrug resistance protein MdtA-like alpha-helical hairpin" evidence="5">
    <location>
        <begin position="125"/>
        <end position="194"/>
    </location>
</feature>
<comment type="subcellular location">
    <subcellularLocation>
        <location evidence="1">Cell envelope</location>
    </subcellularLocation>
</comment>
<dbReference type="Proteomes" id="UP000241899">
    <property type="component" value="Unassembled WGS sequence"/>
</dbReference>
<reference evidence="9 10" key="1">
    <citation type="submission" date="2018-03" db="EMBL/GenBank/DDBJ databases">
        <title>Rhodobacter veldkampii.</title>
        <authorList>
            <person name="Meyer T.E."/>
            <person name="Miller S."/>
            <person name="Lodha T."/>
            <person name="Gandham S."/>
            <person name="Chintalapati S."/>
            <person name="Chintalapati V.R."/>
        </authorList>
    </citation>
    <scope>NUCLEOTIDE SEQUENCE [LARGE SCALE GENOMIC DNA]</scope>
    <source>
        <strain evidence="9 10">DSM 11550</strain>
    </source>
</reference>
<dbReference type="InterPro" id="IPR058625">
    <property type="entry name" value="MdtA-like_BSH"/>
</dbReference>
<evidence type="ECO:0000259" key="5">
    <source>
        <dbReference type="Pfam" id="PF25876"/>
    </source>
</evidence>
<feature type="domain" description="Multidrug resistance protein MdtA-like beta-barrel" evidence="7">
    <location>
        <begin position="231"/>
        <end position="316"/>
    </location>
</feature>
<feature type="domain" description="Multidrug resistance protein MdtA-like C-terminal permuted SH3" evidence="8">
    <location>
        <begin position="322"/>
        <end position="384"/>
    </location>
</feature>
<dbReference type="Pfam" id="PF25876">
    <property type="entry name" value="HH_MFP_RND"/>
    <property type="match status" value="1"/>
</dbReference>
<evidence type="ECO:0000313" key="10">
    <source>
        <dbReference type="Proteomes" id="UP000241899"/>
    </source>
</evidence>
<dbReference type="PANTHER" id="PTHR30158:SF3">
    <property type="entry name" value="MULTIDRUG EFFLUX PUMP SUBUNIT ACRA-RELATED"/>
    <property type="match status" value="1"/>
</dbReference>
<dbReference type="InterPro" id="IPR006143">
    <property type="entry name" value="RND_pump_MFP"/>
</dbReference>
<dbReference type="OrthoDB" id="9816569at2"/>
<dbReference type="NCBIfam" id="TIGR01730">
    <property type="entry name" value="RND_mfp"/>
    <property type="match status" value="1"/>
</dbReference>
<comment type="similarity">
    <text evidence="2">Belongs to the membrane fusion protein (MFP) (TC 8.A.1) family.</text>
</comment>
<dbReference type="GO" id="GO:0022857">
    <property type="term" value="F:transmembrane transporter activity"/>
    <property type="evidence" value="ECO:0007669"/>
    <property type="project" value="InterPro"/>
</dbReference>
<dbReference type="GO" id="GO:0030313">
    <property type="term" value="C:cell envelope"/>
    <property type="evidence" value="ECO:0007669"/>
    <property type="project" value="UniProtKB-SubCell"/>
</dbReference>
<gene>
    <name evidence="9" type="ORF">C5F46_08060</name>
</gene>
<comment type="caution">
    <text evidence="9">The sequence shown here is derived from an EMBL/GenBank/DDBJ whole genome shotgun (WGS) entry which is preliminary data.</text>
</comment>
<dbReference type="Pfam" id="PF25944">
    <property type="entry name" value="Beta-barrel_RND"/>
    <property type="match status" value="1"/>
</dbReference>
<dbReference type="Pfam" id="PF25917">
    <property type="entry name" value="BSH_RND"/>
    <property type="match status" value="1"/>
</dbReference>
<dbReference type="Gene3D" id="2.40.30.170">
    <property type="match status" value="1"/>
</dbReference>
<dbReference type="FunFam" id="2.40.420.20:FF:000001">
    <property type="entry name" value="Efflux RND transporter periplasmic adaptor subunit"/>
    <property type="match status" value="1"/>
</dbReference>
<dbReference type="SUPFAM" id="SSF111369">
    <property type="entry name" value="HlyD-like secretion proteins"/>
    <property type="match status" value="1"/>
</dbReference>
<evidence type="ECO:0000259" key="8">
    <source>
        <dbReference type="Pfam" id="PF25967"/>
    </source>
</evidence>
<evidence type="ECO:0000256" key="2">
    <source>
        <dbReference type="ARBA" id="ARBA00009477"/>
    </source>
</evidence>
<dbReference type="Gene3D" id="2.40.50.100">
    <property type="match status" value="1"/>
</dbReference>
<dbReference type="GO" id="GO:0046677">
    <property type="term" value="P:response to antibiotic"/>
    <property type="evidence" value="ECO:0007669"/>
    <property type="project" value="TreeGrafter"/>
</dbReference>
<evidence type="ECO:0000313" key="9">
    <source>
        <dbReference type="EMBL" id="PTE17616.1"/>
    </source>
</evidence>
<feature type="region of interest" description="Disordered" evidence="4">
    <location>
        <begin position="389"/>
        <end position="412"/>
    </location>
</feature>
<dbReference type="Gene3D" id="2.40.420.20">
    <property type="match status" value="1"/>
</dbReference>
<dbReference type="InterPro" id="IPR058626">
    <property type="entry name" value="MdtA-like_b-barrel"/>
</dbReference>
<dbReference type="EMBL" id="PZKF01000015">
    <property type="protein sequence ID" value="PTE17616.1"/>
    <property type="molecule type" value="Genomic_DNA"/>
</dbReference>